<gene>
    <name evidence="1" type="ORF">LMG29542_08086</name>
</gene>
<dbReference type="RefSeq" id="WP_175233212.1">
    <property type="nucleotide sequence ID" value="NZ_CADIKH010000155.1"/>
</dbReference>
<dbReference type="AlphaFoldDB" id="A0A6J5F727"/>
<protein>
    <submittedName>
        <fullName evidence="1">Uncharacterized protein</fullName>
    </submittedName>
</protein>
<evidence type="ECO:0000313" key="2">
    <source>
        <dbReference type="Proteomes" id="UP000494363"/>
    </source>
</evidence>
<sequence>MFEQPMLARRLADTVMDAGIVPHDHRWQTVAGGEHTVKKRSTSGALIVPVCALWITVFPPKSSAPITLRRQ</sequence>
<dbReference type="Proteomes" id="UP000494363">
    <property type="component" value="Unassembled WGS sequence"/>
</dbReference>
<name>A0A6J5F727_9BURK</name>
<keyword evidence="2" id="KW-1185">Reference proteome</keyword>
<dbReference type="EMBL" id="CADIKH010000155">
    <property type="protein sequence ID" value="CAB3774708.1"/>
    <property type="molecule type" value="Genomic_DNA"/>
</dbReference>
<organism evidence="1 2">
    <name type="scientific">Paraburkholderia humisilvae</name>
    <dbReference type="NCBI Taxonomy" id="627669"/>
    <lineage>
        <taxon>Bacteria</taxon>
        <taxon>Pseudomonadati</taxon>
        <taxon>Pseudomonadota</taxon>
        <taxon>Betaproteobacteria</taxon>
        <taxon>Burkholderiales</taxon>
        <taxon>Burkholderiaceae</taxon>
        <taxon>Paraburkholderia</taxon>
    </lineage>
</organism>
<reference evidence="1 2" key="1">
    <citation type="submission" date="2020-04" db="EMBL/GenBank/DDBJ databases">
        <authorList>
            <person name="De Canck E."/>
        </authorList>
    </citation>
    <scope>NUCLEOTIDE SEQUENCE [LARGE SCALE GENOMIC DNA]</scope>
    <source>
        <strain evidence="1 2">LMG 29542</strain>
    </source>
</reference>
<evidence type="ECO:0000313" key="1">
    <source>
        <dbReference type="EMBL" id="CAB3774708.1"/>
    </source>
</evidence>
<proteinExistence type="predicted"/>
<accession>A0A6J5F727</accession>